<dbReference type="EMBL" id="BNJF01000007">
    <property type="protein sequence ID" value="GHO50123.1"/>
    <property type="molecule type" value="Genomic_DNA"/>
</dbReference>
<dbReference type="Gene3D" id="3.40.33.10">
    <property type="entry name" value="CAP"/>
    <property type="match status" value="1"/>
</dbReference>
<feature type="compositionally biased region" description="Low complexity" evidence="1">
    <location>
        <begin position="41"/>
        <end position="51"/>
    </location>
</feature>
<dbReference type="Proteomes" id="UP000612362">
    <property type="component" value="Unassembled WGS sequence"/>
</dbReference>
<evidence type="ECO:0000256" key="1">
    <source>
        <dbReference type="SAM" id="MobiDB-lite"/>
    </source>
</evidence>
<feature type="compositionally biased region" description="Polar residues" evidence="1">
    <location>
        <begin position="61"/>
        <end position="73"/>
    </location>
</feature>
<evidence type="ECO:0000313" key="3">
    <source>
        <dbReference type="EMBL" id="GHO50123.1"/>
    </source>
</evidence>
<feature type="domain" description="SCP" evidence="2">
    <location>
        <begin position="93"/>
        <end position="213"/>
    </location>
</feature>
<name>A0A8J3IA88_9CHLR</name>
<reference evidence="3" key="1">
    <citation type="submission" date="2020-10" db="EMBL/GenBank/DDBJ databases">
        <title>Taxonomic study of unclassified bacteria belonging to the class Ktedonobacteria.</title>
        <authorList>
            <person name="Yabe S."/>
            <person name="Wang C.M."/>
            <person name="Zheng Y."/>
            <person name="Sakai Y."/>
            <person name="Cavaletti L."/>
            <person name="Monciardini P."/>
            <person name="Donadio S."/>
        </authorList>
    </citation>
    <scope>NUCLEOTIDE SEQUENCE</scope>
    <source>
        <strain evidence="3">SOSP1-1</strain>
    </source>
</reference>
<keyword evidence="4" id="KW-1185">Reference proteome</keyword>
<comment type="caution">
    <text evidence="3">The sequence shown here is derived from an EMBL/GenBank/DDBJ whole genome shotgun (WGS) entry which is preliminary data.</text>
</comment>
<organism evidence="3 4">
    <name type="scientific">Ktedonospora formicarum</name>
    <dbReference type="NCBI Taxonomy" id="2778364"/>
    <lineage>
        <taxon>Bacteria</taxon>
        <taxon>Bacillati</taxon>
        <taxon>Chloroflexota</taxon>
        <taxon>Ktedonobacteria</taxon>
        <taxon>Ktedonobacterales</taxon>
        <taxon>Ktedonobacteraceae</taxon>
        <taxon>Ktedonospora</taxon>
    </lineage>
</organism>
<accession>A0A8J3IA88</accession>
<feature type="compositionally biased region" description="Polar residues" evidence="1">
    <location>
        <begin position="31"/>
        <end position="40"/>
    </location>
</feature>
<gene>
    <name evidence="3" type="ORF">KSX_82860</name>
</gene>
<dbReference type="InterPro" id="IPR035940">
    <property type="entry name" value="CAP_sf"/>
</dbReference>
<dbReference type="InterPro" id="IPR014044">
    <property type="entry name" value="CAP_dom"/>
</dbReference>
<feature type="compositionally biased region" description="Polar residues" evidence="1">
    <location>
        <begin position="1"/>
        <end position="24"/>
    </location>
</feature>
<dbReference type="SUPFAM" id="SSF55797">
    <property type="entry name" value="PR-1-like"/>
    <property type="match status" value="1"/>
</dbReference>
<dbReference type="Pfam" id="PF00188">
    <property type="entry name" value="CAP"/>
    <property type="match status" value="1"/>
</dbReference>
<evidence type="ECO:0000313" key="4">
    <source>
        <dbReference type="Proteomes" id="UP000612362"/>
    </source>
</evidence>
<proteinExistence type="predicted"/>
<dbReference type="AlphaFoldDB" id="A0A8J3IA88"/>
<protein>
    <recommendedName>
        <fullName evidence="2">SCP domain-containing protein</fullName>
    </recommendedName>
</protein>
<feature type="region of interest" description="Disordered" evidence="1">
    <location>
        <begin position="1"/>
        <end position="82"/>
    </location>
</feature>
<evidence type="ECO:0000259" key="2">
    <source>
        <dbReference type="Pfam" id="PF00188"/>
    </source>
</evidence>
<sequence length="220" mass="24014">MGLSQQASLPTVGKYTQSDANSEQVTHRIATPTTIPAHTSTPTNNEPTAQPTQPPQVTPTSADNSQSGSTNYGYGTPPSPTGLEQQLEQRVLTLLNRQRVRYGLAPLVLNAGLSQVARMHTWAMTACGESHTCQGEPSPCERIFSVNHQWNTCGESLGQNALDRNQPWQSTQSLLQSRLDELTPAHAHESDYLNPHLHSIGISIIISRNHSLWLTEDFAG</sequence>